<keyword evidence="2" id="KW-1185">Reference proteome</keyword>
<dbReference type="EMBL" id="CAJVQB010008032">
    <property type="protein sequence ID" value="CAG8712985.1"/>
    <property type="molecule type" value="Genomic_DNA"/>
</dbReference>
<evidence type="ECO:0000313" key="1">
    <source>
        <dbReference type="EMBL" id="CAG8712985.1"/>
    </source>
</evidence>
<name>A0ABN7V0S9_GIGMA</name>
<sequence length="47" mass="5324">LPIIEDSKKALTLQVGEKKKVKTSIVTNGNGFSQEKIFDQIQLYMNK</sequence>
<reference evidence="1 2" key="1">
    <citation type="submission" date="2021-06" db="EMBL/GenBank/DDBJ databases">
        <authorList>
            <person name="Kallberg Y."/>
            <person name="Tangrot J."/>
            <person name="Rosling A."/>
        </authorList>
    </citation>
    <scope>NUCLEOTIDE SEQUENCE [LARGE SCALE GENOMIC DNA]</scope>
    <source>
        <strain evidence="1 2">120-4 pot B 10/14</strain>
    </source>
</reference>
<comment type="caution">
    <text evidence="1">The sequence shown here is derived from an EMBL/GenBank/DDBJ whole genome shotgun (WGS) entry which is preliminary data.</text>
</comment>
<accession>A0ABN7V0S9</accession>
<organism evidence="1 2">
    <name type="scientific">Gigaspora margarita</name>
    <dbReference type="NCBI Taxonomy" id="4874"/>
    <lineage>
        <taxon>Eukaryota</taxon>
        <taxon>Fungi</taxon>
        <taxon>Fungi incertae sedis</taxon>
        <taxon>Mucoromycota</taxon>
        <taxon>Glomeromycotina</taxon>
        <taxon>Glomeromycetes</taxon>
        <taxon>Diversisporales</taxon>
        <taxon>Gigasporaceae</taxon>
        <taxon>Gigaspora</taxon>
    </lineage>
</organism>
<evidence type="ECO:0000313" key="2">
    <source>
        <dbReference type="Proteomes" id="UP000789901"/>
    </source>
</evidence>
<dbReference type="Proteomes" id="UP000789901">
    <property type="component" value="Unassembled WGS sequence"/>
</dbReference>
<feature type="non-terminal residue" evidence="1">
    <location>
        <position position="1"/>
    </location>
</feature>
<proteinExistence type="predicted"/>
<gene>
    <name evidence="1" type="ORF">GMARGA_LOCUS12886</name>
</gene>
<protein>
    <submittedName>
        <fullName evidence="1">18415_t:CDS:1</fullName>
    </submittedName>
</protein>